<evidence type="ECO:0000256" key="1">
    <source>
        <dbReference type="SAM" id="MobiDB-lite"/>
    </source>
</evidence>
<evidence type="ECO:0000313" key="4">
    <source>
        <dbReference type="Proteomes" id="UP000242818"/>
    </source>
</evidence>
<feature type="region of interest" description="Disordered" evidence="1">
    <location>
        <begin position="213"/>
        <end position="241"/>
    </location>
</feature>
<organism evidence="3 4">
    <name type="scientific">Chitinophaga costaii</name>
    <dbReference type="NCBI Taxonomy" id="1335309"/>
    <lineage>
        <taxon>Bacteria</taxon>
        <taxon>Pseudomonadati</taxon>
        <taxon>Bacteroidota</taxon>
        <taxon>Chitinophagia</taxon>
        <taxon>Chitinophagales</taxon>
        <taxon>Chitinophagaceae</taxon>
        <taxon>Chitinophaga</taxon>
    </lineage>
</organism>
<feature type="region of interest" description="Disordered" evidence="1">
    <location>
        <begin position="269"/>
        <end position="295"/>
    </location>
</feature>
<keyword evidence="4" id="KW-1185">Reference proteome</keyword>
<reference evidence="3 4" key="1">
    <citation type="submission" date="2016-08" db="EMBL/GenBank/DDBJ databases">
        <authorList>
            <person name="Seilhamer J.J."/>
        </authorList>
    </citation>
    <scope>NUCLEOTIDE SEQUENCE [LARGE SCALE GENOMIC DNA]</scope>
    <source>
        <strain evidence="3 4">A37T2</strain>
    </source>
</reference>
<dbReference type="STRING" id="1335309.GA0116948_116100"/>
<keyword evidence="2" id="KW-0812">Transmembrane</keyword>
<feature type="compositionally biased region" description="Low complexity" evidence="1">
    <location>
        <begin position="269"/>
        <end position="288"/>
    </location>
</feature>
<sequence>MPAGINISNYEAFFLRFIDGDLDAAEQAMLRHFLEQHPHLQQELQVWESTVMTPDLQVTFPHKDLLYRGRPALHAENQESYLMSYMDNELSAADREVVDAYIAATPAARAALDLLQMTRLQPDMDQVFLPKSELYRHRRRILPVYWWSVGAAAVVAGLLVFVWPSVNNGHGNASLPIATAQVPAAAKPTVPSSQAVPPKPKANILSGTVTTAGSSQVTDAGTHSLASRNDASSTSKVATSSRIAPVTTAANASMAAAPITNHNNEIAEATSPATASSSTTNITPSTTSKNVSAGTEPAVNTPAVLAASGQDLPADKTPEMLAIASAKDHIQAPSAIHGELIASVVGTGDNKLLDKVTNVARFFAKKKANNK</sequence>
<dbReference type="OrthoDB" id="661324at2"/>
<dbReference type="EMBL" id="FMAR01000016">
    <property type="protein sequence ID" value="SCC58847.1"/>
    <property type="molecule type" value="Genomic_DNA"/>
</dbReference>
<dbReference type="RefSeq" id="WP_089714857.1">
    <property type="nucleotide sequence ID" value="NZ_FMAR01000016.1"/>
</dbReference>
<keyword evidence="2" id="KW-1133">Transmembrane helix</keyword>
<dbReference type="AlphaFoldDB" id="A0A1C4FS34"/>
<protein>
    <submittedName>
        <fullName evidence="3">Uncharacterized protein</fullName>
    </submittedName>
</protein>
<keyword evidence="2" id="KW-0472">Membrane</keyword>
<proteinExistence type="predicted"/>
<dbReference type="Proteomes" id="UP000242818">
    <property type="component" value="Unassembled WGS sequence"/>
</dbReference>
<evidence type="ECO:0000313" key="3">
    <source>
        <dbReference type="EMBL" id="SCC58847.1"/>
    </source>
</evidence>
<feature type="transmembrane region" description="Helical" evidence="2">
    <location>
        <begin position="144"/>
        <end position="166"/>
    </location>
</feature>
<evidence type="ECO:0000256" key="2">
    <source>
        <dbReference type="SAM" id="Phobius"/>
    </source>
</evidence>
<accession>A0A1C4FS34</accession>
<gene>
    <name evidence="3" type="ORF">GA0116948_116100</name>
</gene>
<name>A0A1C4FS34_9BACT</name>